<proteinExistence type="inferred from homology"/>
<dbReference type="PANTHER" id="PTHR35807">
    <property type="entry name" value="TRANSCRIPTIONAL REGULATOR REDD-RELATED"/>
    <property type="match status" value="1"/>
</dbReference>
<evidence type="ECO:0000313" key="9">
    <source>
        <dbReference type="EMBL" id="AXG77691.1"/>
    </source>
</evidence>
<dbReference type="SUPFAM" id="SSF46894">
    <property type="entry name" value="C-terminal effector domain of the bipartite response regulators"/>
    <property type="match status" value="1"/>
</dbReference>
<evidence type="ECO:0000256" key="1">
    <source>
        <dbReference type="ARBA" id="ARBA00005820"/>
    </source>
</evidence>
<dbReference type="SMART" id="SM00862">
    <property type="entry name" value="Trans_reg_C"/>
    <property type="match status" value="1"/>
</dbReference>
<evidence type="ECO:0000256" key="7">
    <source>
        <dbReference type="SAM" id="MobiDB-lite"/>
    </source>
</evidence>
<dbReference type="Gene3D" id="1.10.10.10">
    <property type="entry name" value="Winged helix-like DNA-binding domain superfamily/Winged helix DNA-binding domain"/>
    <property type="match status" value="1"/>
</dbReference>
<dbReference type="EMBL" id="CP031194">
    <property type="protein sequence ID" value="AXG77691.1"/>
    <property type="molecule type" value="Genomic_DNA"/>
</dbReference>
<dbReference type="OrthoDB" id="7628974at2"/>
<dbReference type="GO" id="GO:0003677">
    <property type="term" value="F:DNA binding"/>
    <property type="evidence" value="ECO:0007669"/>
    <property type="project" value="UniProtKB-UniRule"/>
</dbReference>
<dbReference type="CDD" id="cd15831">
    <property type="entry name" value="BTAD"/>
    <property type="match status" value="1"/>
</dbReference>
<dbReference type="PRINTS" id="PR00364">
    <property type="entry name" value="DISEASERSIST"/>
</dbReference>
<dbReference type="SUPFAM" id="SSF48452">
    <property type="entry name" value="TPR-like"/>
    <property type="match status" value="1"/>
</dbReference>
<dbReference type="InterPro" id="IPR027417">
    <property type="entry name" value="P-loop_NTPase"/>
</dbReference>
<keyword evidence="2" id="KW-0902">Two-component regulatory system</keyword>
<dbReference type="PANTHER" id="PTHR35807:SF1">
    <property type="entry name" value="TRANSCRIPTIONAL REGULATOR REDD"/>
    <property type="match status" value="1"/>
</dbReference>
<keyword evidence="5" id="KW-0804">Transcription</keyword>
<comment type="similarity">
    <text evidence="1">Belongs to the AfsR/DnrI/RedD regulatory family.</text>
</comment>
<dbReference type="GO" id="GO:0000160">
    <property type="term" value="P:phosphorelay signal transduction system"/>
    <property type="evidence" value="ECO:0007669"/>
    <property type="project" value="UniProtKB-KW"/>
</dbReference>
<evidence type="ECO:0000256" key="2">
    <source>
        <dbReference type="ARBA" id="ARBA00023012"/>
    </source>
</evidence>
<feature type="compositionally biased region" description="Pro residues" evidence="7">
    <location>
        <begin position="264"/>
        <end position="283"/>
    </location>
</feature>
<evidence type="ECO:0000259" key="8">
    <source>
        <dbReference type="PROSITE" id="PS51755"/>
    </source>
</evidence>
<evidence type="ECO:0000256" key="6">
    <source>
        <dbReference type="PROSITE-ProRule" id="PRU01091"/>
    </source>
</evidence>
<protein>
    <submittedName>
        <fullName evidence="9">AfsR family transcriptional regulator</fullName>
    </submittedName>
</protein>
<dbReference type="InterPro" id="IPR051677">
    <property type="entry name" value="AfsR-DnrI-RedD_regulator"/>
</dbReference>
<dbReference type="CDD" id="cd00383">
    <property type="entry name" value="trans_reg_C"/>
    <property type="match status" value="1"/>
</dbReference>
<organism evidence="9 10">
    <name type="scientific">Streptomyces paludis</name>
    <dbReference type="NCBI Taxonomy" id="2282738"/>
    <lineage>
        <taxon>Bacteria</taxon>
        <taxon>Bacillati</taxon>
        <taxon>Actinomycetota</taxon>
        <taxon>Actinomycetes</taxon>
        <taxon>Kitasatosporales</taxon>
        <taxon>Streptomycetaceae</taxon>
        <taxon>Streptomyces</taxon>
    </lineage>
</organism>
<gene>
    <name evidence="9" type="ORF">DVK44_08255</name>
</gene>
<dbReference type="PROSITE" id="PS51755">
    <property type="entry name" value="OMPR_PHOB"/>
    <property type="match status" value="1"/>
</dbReference>
<feature type="domain" description="OmpR/PhoB-type" evidence="8">
    <location>
        <begin position="1"/>
        <end position="105"/>
    </location>
</feature>
<dbReference type="InterPro" id="IPR011990">
    <property type="entry name" value="TPR-like_helical_dom_sf"/>
</dbReference>
<reference evidence="10" key="1">
    <citation type="submission" date="2018-07" db="EMBL/GenBank/DDBJ databases">
        <authorList>
            <person name="Zhao J."/>
        </authorList>
    </citation>
    <scope>NUCLEOTIDE SEQUENCE [LARGE SCALE GENOMIC DNA]</scope>
    <source>
        <strain evidence="10">GSSD-12</strain>
    </source>
</reference>
<feature type="DNA-binding region" description="OmpR/PhoB-type" evidence="6">
    <location>
        <begin position="1"/>
        <end position="105"/>
    </location>
</feature>
<dbReference type="RefSeq" id="WP_114659058.1">
    <property type="nucleotide sequence ID" value="NZ_CP031194.1"/>
</dbReference>
<dbReference type="InterPro" id="IPR036388">
    <property type="entry name" value="WH-like_DNA-bd_sf"/>
</dbReference>
<evidence type="ECO:0000256" key="4">
    <source>
        <dbReference type="ARBA" id="ARBA00023125"/>
    </source>
</evidence>
<keyword evidence="4 6" id="KW-0238">DNA-binding</keyword>
<dbReference type="GO" id="GO:0006355">
    <property type="term" value="P:regulation of DNA-templated transcription"/>
    <property type="evidence" value="ECO:0007669"/>
    <property type="project" value="InterPro"/>
</dbReference>
<keyword evidence="10" id="KW-1185">Reference proteome</keyword>
<sequence length="661" mass="70305">MSEPSQQGFAVNLLGPLRLRMGHRELTVGPPKQQAVLALLAGHRGAVVSRAQIVDALWGTEAPSSSANAVHTYVAGLRRTLEPDRGSRDSGAFLVSRPGGYELRLPAEAVDSAVFVDRYQGARKLAAAGEATALDRFESALALWRGEALAGIPGPYAALERTRLRELRYAATEGWLAGLIDAGRYEAAIVASADAIAQEPLREPLRRLSMVALYRSGRAAHAIRAYDETRALLREELGIDPGPELRELHRRMLAGDLADDLAPGPRPPRQSPGPTPGPTPASPAPVRRSTPVRWSPPHQLPPAARVFVGRDTELRHARGALMADPARPEGPAPFLVIDGPAGVGKTAFALQLAYTCAEFYPEGRLHVDLRGTHPAGPRSPGDALACLLTGLGIAADRLPRDVEGRSALYRGLMHGRRTLLLLDDARDAEQLRPLLPPGPSAVLVTSRWLQRGLLAREGAQRIGLSPLDRRAAVGLFTGLLGPERCAGQSTEIALLADFCGRLPLAIRIAAGTLVANPYLSPRDLARRYADPRTRLDHLSVDGDAATSVRAALDASHRTLPPDAARLLCALGRSGTTTTGPSAAAVHTGGDTAAACRQLDVLADTGLLERTGPDAYRLAELVRIYAAERADEADRAAMTLLSLPLRGEIGPGRGRPEALAAR</sequence>
<dbReference type="InterPro" id="IPR001867">
    <property type="entry name" value="OmpR/PhoB-type_DNA-bd"/>
</dbReference>
<dbReference type="KEGG" id="spad:DVK44_08255"/>
<name>A0A345HLW7_9ACTN</name>
<keyword evidence="3" id="KW-0805">Transcription regulation</keyword>
<dbReference type="Pfam" id="PF03704">
    <property type="entry name" value="BTAD"/>
    <property type="match status" value="1"/>
</dbReference>
<evidence type="ECO:0000256" key="5">
    <source>
        <dbReference type="ARBA" id="ARBA00023163"/>
    </source>
</evidence>
<dbReference type="Gene3D" id="1.25.40.10">
    <property type="entry name" value="Tetratricopeptide repeat domain"/>
    <property type="match status" value="1"/>
</dbReference>
<feature type="region of interest" description="Disordered" evidence="7">
    <location>
        <begin position="257"/>
        <end position="302"/>
    </location>
</feature>
<dbReference type="Pfam" id="PF00486">
    <property type="entry name" value="Trans_reg_C"/>
    <property type="match status" value="1"/>
</dbReference>
<dbReference type="InterPro" id="IPR016032">
    <property type="entry name" value="Sig_transdc_resp-reg_C-effctor"/>
</dbReference>
<evidence type="ECO:0000313" key="10">
    <source>
        <dbReference type="Proteomes" id="UP000253868"/>
    </source>
</evidence>
<dbReference type="SUPFAM" id="SSF52540">
    <property type="entry name" value="P-loop containing nucleoside triphosphate hydrolases"/>
    <property type="match status" value="1"/>
</dbReference>
<dbReference type="InterPro" id="IPR005158">
    <property type="entry name" value="BTAD"/>
</dbReference>
<dbReference type="Proteomes" id="UP000253868">
    <property type="component" value="Chromosome"/>
</dbReference>
<dbReference type="SMART" id="SM01043">
    <property type="entry name" value="BTAD"/>
    <property type="match status" value="1"/>
</dbReference>
<accession>A0A345HLW7</accession>
<dbReference type="Gene3D" id="3.40.50.300">
    <property type="entry name" value="P-loop containing nucleotide triphosphate hydrolases"/>
    <property type="match status" value="1"/>
</dbReference>
<dbReference type="AlphaFoldDB" id="A0A345HLW7"/>
<evidence type="ECO:0000256" key="3">
    <source>
        <dbReference type="ARBA" id="ARBA00023015"/>
    </source>
</evidence>